<dbReference type="CDD" id="cd01335">
    <property type="entry name" value="Radical_SAM"/>
    <property type="match status" value="1"/>
</dbReference>
<feature type="domain" description="Radical SAM core" evidence="7">
    <location>
        <begin position="7"/>
        <end position="233"/>
    </location>
</feature>
<dbReference type="InterPro" id="IPR007197">
    <property type="entry name" value="rSAM"/>
</dbReference>
<accession>A0A9W6GGL0</accession>
<evidence type="ECO:0000256" key="6">
    <source>
        <dbReference type="ARBA" id="ARBA00023014"/>
    </source>
</evidence>
<keyword evidence="9" id="KW-1185">Reference proteome</keyword>
<evidence type="ECO:0000256" key="2">
    <source>
        <dbReference type="ARBA" id="ARBA00022485"/>
    </source>
</evidence>
<dbReference type="InterPro" id="IPR034391">
    <property type="entry name" value="AdoMet-like_SPASM_containing"/>
</dbReference>
<evidence type="ECO:0000256" key="4">
    <source>
        <dbReference type="ARBA" id="ARBA00022723"/>
    </source>
</evidence>
<proteinExistence type="predicted"/>
<dbReference type="Pfam" id="PF04055">
    <property type="entry name" value="Radical_SAM"/>
    <property type="match status" value="1"/>
</dbReference>
<dbReference type="InterPro" id="IPR023885">
    <property type="entry name" value="4Fe4S-binding_SPASM_dom"/>
</dbReference>
<dbReference type="SFLD" id="SFLDG01387">
    <property type="entry name" value="BtrN-like_SPASM_domain_contain"/>
    <property type="match status" value="1"/>
</dbReference>
<dbReference type="SUPFAM" id="SSF102114">
    <property type="entry name" value="Radical SAM enzymes"/>
    <property type="match status" value="1"/>
</dbReference>
<dbReference type="GO" id="GO:0051539">
    <property type="term" value="F:4 iron, 4 sulfur cluster binding"/>
    <property type="evidence" value="ECO:0007669"/>
    <property type="project" value="UniProtKB-KW"/>
</dbReference>
<sequence length="326" mass="37245">MGFIEKFLMPYLDWIQIEVSGLCNASCFYCPHTTHKKAWKGKNLSFFEFSSIIPYLKKVKLVYLQGWGEPFCNPDFFKFVDVAKKSGCKVGTTTNGMLIEQSHIEKIIDTQMDIIAFSLTGIKRNDILRAGTKIDKVFKVIEKLNEAKRKKGVFNPKIHIAYMLLKSNLDELKEIPEIFSKIGIQHVIISILDFIPHKSIEHESLIPKTEEEFNNLKNIALNVINEGKKLNLPISFNLSHPFKKGEICSENPKRAIFINSLGYVSPCVFTGIPAEGVKNLYFGNIIEKPLPLILKNRTFKEFRKNFLSDNSSLPCINCPKIRIVEL</sequence>
<dbReference type="Pfam" id="PF13186">
    <property type="entry name" value="SPASM"/>
    <property type="match status" value="1"/>
</dbReference>
<evidence type="ECO:0000313" key="8">
    <source>
        <dbReference type="EMBL" id="GLI53436.1"/>
    </source>
</evidence>
<evidence type="ECO:0000256" key="5">
    <source>
        <dbReference type="ARBA" id="ARBA00023004"/>
    </source>
</evidence>
<dbReference type="InterPro" id="IPR058240">
    <property type="entry name" value="rSAM_sf"/>
</dbReference>
<evidence type="ECO:0000256" key="1">
    <source>
        <dbReference type="ARBA" id="ARBA00001966"/>
    </source>
</evidence>
<keyword evidence="3" id="KW-0949">S-adenosyl-L-methionine</keyword>
<dbReference type="GO" id="GO:0046872">
    <property type="term" value="F:metal ion binding"/>
    <property type="evidence" value="ECO:0007669"/>
    <property type="project" value="UniProtKB-KW"/>
</dbReference>
<name>A0A9W6GGL0_9BACT</name>
<dbReference type="CDD" id="cd21121">
    <property type="entry name" value="SPASM_Cmo-like"/>
    <property type="match status" value="1"/>
</dbReference>
<evidence type="ECO:0000313" key="9">
    <source>
        <dbReference type="Proteomes" id="UP001144297"/>
    </source>
</evidence>
<dbReference type="Proteomes" id="UP001144297">
    <property type="component" value="Unassembled WGS sequence"/>
</dbReference>
<keyword evidence="6" id="KW-0411">Iron-sulfur</keyword>
<protein>
    <submittedName>
        <fullName evidence="8">Radical SAM protein</fullName>
    </submittedName>
</protein>
<keyword evidence="2" id="KW-0004">4Fe-4S</keyword>
<dbReference type="PANTHER" id="PTHR43787:SF10">
    <property type="entry name" value="COFACTOR MODIFYING PROTEIN"/>
    <property type="match status" value="1"/>
</dbReference>
<comment type="cofactor">
    <cofactor evidence="1">
        <name>[4Fe-4S] cluster</name>
        <dbReference type="ChEBI" id="CHEBI:49883"/>
    </cofactor>
</comment>
<dbReference type="SFLD" id="SFLDS00029">
    <property type="entry name" value="Radical_SAM"/>
    <property type="match status" value="1"/>
</dbReference>
<dbReference type="PROSITE" id="PS51918">
    <property type="entry name" value="RADICAL_SAM"/>
    <property type="match status" value="1"/>
</dbReference>
<dbReference type="Gene3D" id="3.20.20.70">
    <property type="entry name" value="Aldolase class I"/>
    <property type="match status" value="1"/>
</dbReference>
<reference evidence="8" key="1">
    <citation type="submission" date="2022-12" db="EMBL/GenBank/DDBJ databases">
        <title>Reference genome sequencing for broad-spectrum identification of bacterial and archaeal isolates by mass spectrometry.</title>
        <authorList>
            <person name="Sekiguchi Y."/>
            <person name="Tourlousse D.M."/>
        </authorList>
    </citation>
    <scope>NUCLEOTIDE SEQUENCE</scope>
    <source>
        <strain evidence="8">TSL-P1</strain>
    </source>
</reference>
<gene>
    <name evidence="8" type="ORF">TISLANDTSLP1_11290</name>
</gene>
<evidence type="ECO:0000259" key="7">
    <source>
        <dbReference type="PROSITE" id="PS51918"/>
    </source>
</evidence>
<dbReference type="SFLD" id="SFLDG01067">
    <property type="entry name" value="SPASM/twitch_domain_containing"/>
    <property type="match status" value="1"/>
</dbReference>
<dbReference type="InterPro" id="IPR013785">
    <property type="entry name" value="Aldolase_TIM"/>
</dbReference>
<dbReference type="EMBL" id="BSDX01000001">
    <property type="protein sequence ID" value="GLI53436.1"/>
    <property type="molecule type" value="Genomic_DNA"/>
</dbReference>
<keyword evidence="5" id="KW-0408">Iron</keyword>
<keyword evidence="4" id="KW-0479">Metal-binding</keyword>
<dbReference type="AlphaFoldDB" id="A0A9W6GGL0"/>
<dbReference type="PANTHER" id="PTHR43787">
    <property type="entry name" value="FEMO COFACTOR BIOSYNTHESIS PROTEIN NIFB-RELATED"/>
    <property type="match status" value="1"/>
</dbReference>
<dbReference type="GO" id="GO:0003824">
    <property type="term" value="F:catalytic activity"/>
    <property type="evidence" value="ECO:0007669"/>
    <property type="project" value="InterPro"/>
</dbReference>
<organism evidence="8 9">
    <name type="scientific">Thermodesulfovibrio yellowstonii</name>
    <dbReference type="NCBI Taxonomy" id="28262"/>
    <lineage>
        <taxon>Bacteria</taxon>
        <taxon>Pseudomonadati</taxon>
        <taxon>Nitrospirota</taxon>
        <taxon>Thermodesulfovibrionia</taxon>
        <taxon>Thermodesulfovibrionales</taxon>
        <taxon>Thermodesulfovibrionaceae</taxon>
        <taxon>Thermodesulfovibrio</taxon>
    </lineage>
</organism>
<evidence type="ECO:0000256" key="3">
    <source>
        <dbReference type="ARBA" id="ARBA00022691"/>
    </source>
</evidence>
<comment type="caution">
    <text evidence="8">The sequence shown here is derived from an EMBL/GenBank/DDBJ whole genome shotgun (WGS) entry which is preliminary data.</text>
</comment>